<accession>I4GYU0</accession>
<protein>
    <submittedName>
        <fullName evidence="1">Uncharacterized protein</fullName>
    </submittedName>
</protein>
<organism evidence="1 2">
    <name type="scientific">Microcystis aeruginosa PCC 9807</name>
    <dbReference type="NCBI Taxonomy" id="1160283"/>
    <lineage>
        <taxon>Bacteria</taxon>
        <taxon>Bacillati</taxon>
        <taxon>Cyanobacteriota</taxon>
        <taxon>Cyanophyceae</taxon>
        <taxon>Oscillatoriophycideae</taxon>
        <taxon>Chroococcales</taxon>
        <taxon>Microcystaceae</taxon>
        <taxon>Microcystis</taxon>
    </lineage>
</organism>
<comment type="caution">
    <text evidence="1">The sequence shown here is derived from an EMBL/GenBank/DDBJ whole genome shotgun (WGS) entry which is preliminary data.</text>
</comment>
<dbReference type="AlphaFoldDB" id="I4GYU0"/>
<dbReference type="Proteomes" id="UP000003613">
    <property type="component" value="Unassembled WGS sequence"/>
</dbReference>
<proteinExistence type="predicted"/>
<sequence length="54" mass="5990">MLGKAWFVSHSSAYRYSQSEYILILAKDSLGFGLLLDTELDSASTLFTDSTILL</sequence>
<dbReference type="HOGENOM" id="CLU_3045318_0_0_3"/>
<name>I4GYU0_MICAE</name>
<dbReference type="EMBL" id="CAIM01000010">
    <property type="protein sequence ID" value="CCI14964.1"/>
    <property type="molecule type" value="Genomic_DNA"/>
</dbReference>
<gene>
    <name evidence="1" type="ORF">MICAF_1070027</name>
</gene>
<evidence type="ECO:0000313" key="1">
    <source>
        <dbReference type="EMBL" id="CCI14964.1"/>
    </source>
</evidence>
<evidence type="ECO:0000313" key="2">
    <source>
        <dbReference type="Proteomes" id="UP000003613"/>
    </source>
</evidence>
<reference evidence="1 2" key="1">
    <citation type="submission" date="2012-04" db="EMBL/GenBank/DDBJ databases">
        <authorList>
            <person name="Genoscope - CEA"/>
        </authorList>
    </citation>
    <scope>NUCLEOTIDE SEQUENCE [LARGE SCALE GENOMIC DNA]</scope>
    <source>
        <strain evidence="1 2">9807</strain>
    </source>
</reference>